<proteinExistence type="inferred from homology"/>
<dbReference type="InterPro" id="IPR015421">
    <property type="entry name" value="PyrdxlP-dep_Trfase_major"/>
</dbReference>
<keyword evidence="5" id="KW-1185">Reference proteome</keyword>
<evidence type="ECO:0000256" key="1">
    <source>
        <dbReference type="ARBA" id="ARBA00022898"/>
    </source>
</evidence>
<evidence type="ECO:0000313" key="5">
    <source>
        <dbReference type="Proteomes" id="UP000186230"/>
    </source>
</evidence>
<dbReference type="GO" id="GO:0030170">
    <property type="term" value="F:pyridoxal phosphate binding"/>
    <property type="evidence" value="ECO:0007669"/>
    <property type="project" value="TreeGrafter"/>
</dbReference>
<dbReference type="GO" id="GO:0008483">
    <property type="term" value="F:transaminase activity"/>
    <property type="evidence" value="ECO:0007669"/>
    <property type="project" value="UniProtKB-KW"/>
</dbReference>
<reference evidence="4 5" key="1">
    <citation type="submission" date="2016-07" db="EMBL/GenBank/DDBJ databases">
        <title>Multi-omics approach to identify versatile polysaccharide utilization systems of a marine flavobacterium Gramella flava.</title>
        <authorList>
            <person name="Tang K."/>
        </authorList>
    </citation>
    <scope>NUCLEOTIDE SEQUENCE [LARGE SCALE GENOMIC DNA]</scope>
    <source>
        <strain evidence="4 5">JLT2011</strain>
    </source>
</reference>
<dbReference type="PANTHER" id="PTHR30244:SF36">
    <property type="entry name" value="3-OXO-GLUCOSE-6-PHOSPHATE:GLUTAMATE AMINOTRANSFERASE"/>
    <property type="match status" value="1"/>
</dbReference>
<dbReference type="Gene3D" id="3.90.1150.10">
    <property type="entry name" value="Aspartate Aminotransferase, domain 1"/>
    <property type="match status" value="1"/>
</dbReference>
<comment type="similarity">
    <text evidence="2 3">Belongs to the DegT/DnrJ/EryC1 family.</text>
</comment>
<dbReference type="STRING" id="1229726.GRFL_0098"/>
<keyword evidence="4" id="KW-0032">Aminotransferase</keyword>
<dbReference type="KEGG" id="gfl:GRFL_0098"/>
<dbReference type="AlphaFoldDB" id="A0A1L7I165"/>
<accession>A0A1L7I165</accession>
<dbReference type="GO" id="GO:0000271">
    <property type="term" value="P:polysaccharide biosynthetic process"/>
    <property type="evidence" value="ECO:0007669"/>
    <property type="project" value="TreeGrafter"/>
</dbReference>
<gene>
    <name evidence="4" type="ORF">GRFL_0098</name>
</gene>
<protein>
    <submittedName>
        <fullName evidence="4">Aminotransferase</fullName>
    </submittedName>
</protein>
<dbReference type="EMBL" id="CP016359">
    <property type="protein sequence ID" value="APU66822.1"/>
    <property type="molecule type" value="Genomic_DNA"/>
</dbReference>
<evidence type="ECO:0000256" key="2">
    <source>
        <dbReference type="ARBA" id="ARBA00037999"/>
    </source>
</evidence>
<organism evidence="4 5">
    <name type="scientific">Christiangramia flava JLT2011</name>
    <dbReference type="NCBI Taxonomy" id="1229726"/>
    <lineage>
        <taxon>Bacteria</taxon>
        <taxon>Pseudomonadati</taxon>
        <taxon>Bacteroidota</taxon>
        <taxon>Flavobacteriia</taxon>
        <taxon>Flavobacteriales</taxon>
        <taxon>Flavobacteriaceae</taxon>
        <taxon>Christiangramia</taxon>
    </lineage>
</organism>
<dbReference type="CDD" id="cd00616">
    <property type="entry name" value="AHBA_syn"/>
    <property type="match status" value="1"/>
</dbReference>
<dbReference type="Gene3D" id="3.40.640.10">
    <property type="entry name" value="Type I PLP-dependent aspartate aminotransferase-like (Major domain)"/>
    <property type="match status" value="1"/>
</dbReference>
<evidence type="ECO:0000313" key="4">
    <source>
        <dbReference type="EMBL" id="APU66822.1"/>
    </source>
</evidence>
<name>A0A1L7I165_9FLAO</name>
<keyword evidence="4" id="KW-0808">Transferase</keyword>
<dbReference type="Proteomes" id="UP000186230">
    <property type="component" value="Chromosome"/>
</dbReference>
<sequence>MIKFLDLKAINDQYRQELIKAASRVIESGWYLHGENLKEFETQLADYIGTPNAVGVGNGLDALRLIFKAYIELGVMQQGDEIIVPANTYIASILAITDNDLKPVLVEPDINTFNLDIDKIEAHISKRTKAILVVHLYGQVCWSERLEEIANQYKLKIIEDNAQAIGAEFQYKNGDIKLSGNLGDAAGFSFYPGKNLGALGDAGAVTTNDSKLAEVVSALGNYGSIKKYINDFQGLNSRLDEIQAAFLNVKLKFLKQEYEARRTVADFYLANIKNSNIILPKVFDRKNHVWHLFVIRCKVRDKLQEYLLERGVQCLIHYPIPPHKQTAYKELNELSFPITESIHQEVLSLPMSPVLEKEELVKIVDTINEFE</sequence>
<dbReference type="PIRSF" id="PIRSF000390">
    <property type="entry name" value="PLP_StrS"/>
    <property type="match status" value="1"/>
</dbReference>
<dbReference type="PANTHER" id="PTHR30244">
    <property type="entry name" value="TRANSAMINASE"/>
    <property type="match status" value="1"/>
</dbReference>
<dbReference type="InterPro" id="IPR000653">
    <property type="entry name" value="DegT/StrS_aminotransferase"/>
</dbReference>
<evidence type="ECO:0000256" key="3">
    <source>
        <dbReference type="RuleBase" id="RU004508"/>
    </source>
</evidence>
<dbReference type="InterPro" id="IPR015424">
    <property type="entry name" value="PyrdxlP-dep_Trfase"/>
</dbReference>
<dbReference type="InterPro" id="IPR015422">
    <property type="entry name" value="PyrdxlP-dep_Trfase_small"/>
</dbReference>
<dbReference type="OrthoDB" id="9804264at2"/>
<dbReference type="RefSeq" id="WP_083642522.1">
    <property type="nucleotide sequence ID" value="NZ_AMRU01000010.1"/>
</dbReference>
<keyword evidence="1 3" id="KW-0663">Pyridoxal phosphate</keyword>
<dbReference type="SUPFAM" id="SSF53383">
    <property type="entry name" value="PLP-dependent transferases"/>
    <property type="match status" value="1"/>
</dbReference>
<dbReference type="Pfam" id="PF01041">
    <property type="entry name" value="DegT_DnrJ_EryC1"/>
    <property type="match status" value="1"/>
</dbReference>